<comment type="caution">
    <text evidence="2">The sequence shown here is derived from an EMBL/GenBank/DDBJ whole genome shotgun (WGS) entry which is preliminary data.</text>
</comment>
<accession>A0A840N0Y7</accession>
<reference evidence="2 3" key="1">
    <citation type="submission" date="2020-08" db="EMBL/GenBank/DDBJ databases">
        <title>Genomic Encyclopedia of Type Strains, Phase IV (KMG-IV): sequencing the most valuable type-strain genomes for metagenomic binning, comparative biology and taxonomic classification.</title>
        <authorList>
            <person name="Goeker M."/>
        </authorList>
    </citation>
    <scope>NUCLEOTIDE SEQUENCE [LARGE SCALE GENOMIC DNA]</scope>
    <source>
        <strain evidence="2 3">DSM 17498</strain>
    </source>
</reference>
<name>A0A840N0Y7_9BRAD</name>
<keyword evidence="1" id="KW-1133">Transmembrane helix</keyword>
<sequence length="185" mass="20285">MPDFLLDHLLLTRAYRFCRSLLVALAALYVAMVTVNGMQYRSISPGLIGFTLRSLKADVIDALSVQSYKLLGFGIGNGARPTRYALICEEKGYASETELAKAERLVRQQLDFKGGITYNSMMAAIANGKEQPVIILPRYGGIGVARSCPVSLYQKQECTCEGRYNATERARIPASALFGPPKPVE</sequence>
<keyword evidence="1" id="KW-0472">Membrane</keyword>
<organism evidence="2 3">
    <name type="scientific">Afipia massiliensis</name>
    <dbReference type="NCBI Taxonomy" id="211460"/>
    <lineage>
        <taxon>Bacteria</taxon>
        <taxon>Pseudomonadati</taxon>
        <taxon>Pseudomonadota</taxon>
        <taxon>Alphaproteobacteria</taxon>
        <taxon>Hyphomicrobiales</taxon>
        <taxon>Nitrobacteraceae</taxon>
        <taxon>Afipia</taxon>
    </lineage>
</organism>
<dbReference type="AlphaFoldDB" id="A0A840N0Y7"/>
<keyword evidence="1" id="KW-0812">Transmembrane</keyword>
<proteinExistence type="predicted"/>
<dbReference type="EMBL" id="JACHIJ010000003">
    <property type="protein sequence ID" value="MBB5052710.1"/>
    <property type="molecule type" value="Genomic_DNA"/>
</dbReference>
<feature type="transmembrane region" description="Helical" evidence="1">
    <location>
        <begin position="20"/>
        <end position="38"/>
    </location>
</feature>
<gene>
    <name evidence="2" type="ORF">HNQ36_002684</name>
</gene>
<protein>
    <submittedName>
        <fullName evidence="2">Uncharacterized protein</fullName>
    </submittedName>
</protein>
<evidence type="ECO:0000313" key="3">
    <source>
        <dbReference type="Proteomes" id="UP000521227"/>
    </source>
</evidence>
<dbReference type="Proteomes" id="UP000521227">
    <property type="component" value="Unassembled WGS sequence"/>
</dbReference>
<dbReference type="RefSeq" id="WP_210312000.1">
    <property type="nucleotide sequence ID" value="NZ_JACHIJ010000003.1"/>
</dbReference>
<evidence type="ECO:0000313" key="2">
    <source>
        <dbReference type="EMBL" id="MBB5052710.1"/>
    </source>
</evidence>
<evidence type="ECO:0000256" key="1">
    <source>
        <dbReference type="SAM" id="Phobius"/>
    </source>
</evidence>